<dbReference type="Gene3D" id="3.10.450.50">
    <property type="match status" value="1"/>
</dbReference>
<dbReference type="InterPro" id="IPR027843">
    <property type="entry name" value="DUF4440"/>
</dbReference>
<protein>
    <submittedName>
        <fullName evidence="3">Nuclear transport factor 2 family protein</fullName>
    </submittedName>
</protein>
<dbReference type="RefSeq" id="WP_226695048.1">
    <property type="nucleotide sequence ID" value="NZ_JAJAPX010000002.1"/>
</dbReference>
<dbReference type="EMBL" id="JAJAPX010000002">
    <property type="protein sequence ID" value="MCB4807590.1"/>
    <property type="molecule type" value="Genomic_DNA"/>
</dbReference>
<dbReference type="SUPFAM" id="SSF54427">
    <property type="entry name" value="NTF2-like"/>
    <property type="match status" value="1"/>
</dbReference>
<name>A0A9X1L3Z8_9FLAO</name>
<gene>
    <name evidence="3" type="ORF">LG651_04955</name>
</gene>
<sequence>MKKLLLIFCFITAFSGYAQNEEADKKAIQKVLKKQRLAWSKNDIEGFMEGYWKSDSLTFYGANGVVNGWDATLKRYQRAYPTEDHTGILSFKINAINKIEANSYYVLGEYHIKREVGNADGFFMVVFKKINGEWKIISDTSG</sequence>
<accession>A0A9X1L3Z8</accession>
<evidence type="ECO:0000259" key="2">
    <source>
        <dbReference type="Pfam" id="PF14534"/>
    </source>
</evidence>
<evidence type="ECO:0000313" key="3">
    <source>
        <dbReference type="EMBL" id="MCB4807590.1"/>
    </source>
</evidence>
<evidence type="ECO:0000256" key="1">
    <source>
        <dbReference type="SAM" id="SignalP"/>
    </source>
</evidence>
<feature type="signal peptide" evidence="1">
    <location>
        <begin position="1"/>
        <end position="18"/>
    </location>
</feature>
<dbReference type="AlphaFoldDB" id="A0A9X1L3Z8"/>
<evidence type="ECO:0000313" key="4">
    <source>
        <dbReference type="Proteomes" id="UP001139286"/>
    </source>
</evidence>
<feature type="domain" description="DUF4440" evidence="2">
    <location>
        <begin position="28"/>
        <end position="136"/>
    </location>
</feature>
<dbReference type="InterPro" id="IPR032710">
    <property type="entry name" value="NTF2-like_dom_sf"/>
</dbReference>
<dbReference type="Pfam" id="PF14534">
    <property type="entry name" value="DUF4440"/>
    <property type="match status" value="1"/>
</dbReference>
<dbReference type="Proteomes" id="UP001139286">
    <property type="component" value="Unassembled WGS sequence"/>
</dbReference>
<proteinExistence type="predicted"/>
<feature type="chain" id="PRO_5040776912" evidence="1">
    <location>
        <begin position="19"/>
        <end position="142"/>
    </location>
</feature>
<comment type="caution">
    <text evidence="3">The sequence shown here is derived from an EMBL/GenBank/DDBJ whole genome shotgun (WGS) entry which is preliminary data.</text>
</comment>
<reference evidence="3" key="1">
    <citation type="submission" date="2021-10" db="EMBL/GenBank/DDBJ databases">
        <title>Tamlana sargassums sp. nov., and Tamlana laminarinivorans sp. nov., two new bacteria isolated from the brown alga.</title>
        <authorList>
            <person name="Li J."/>
        </authorList>
    </citation>
    <scope>NUCLEOTIDE SEQUENCE</scope>
    <source>
        <strain evidence="3">62-3</strain>
    </source>
</reference>
<organism evidence="3 4">
    <name type="scientific">Neotamlana sargassicola</name>
    <dbReference type="NCBI Taxonomy" id="2883125"/>
    <lineage>
        <taxon>Bacteria</taxon>
        <taxon>Pseudomonadati</taxon>
        <taxon>Bacteroidota</taxon>
        <taxon>Flavobacteriia</taxon>
        <taxon>Flavobacteriales</taxon>
        <taxon>Flavobacteriaceae</taxon>
        <taxon>Neotamlana</taxon>
    </lineage>
</organism>
<keyword evidence="4" id="KW-1185">Reference proteome</keyword>
<keyword evidence="1" id="KW-0732">Signal</keyword>